<gene>
    <name evidence="2" type="ORF">SAMN04487954_114103</name>
</gene>
<accession>A0A1G9AVP8</accession>
<feature type="transmembrane region" description="Helical" evidence="1">
    <location>
        <begin position="97"/>
        <end position="114"/>
    </location>
</feature>
<organism evidence="2 3">
    <name type="scientific">Billgrantia gudaonensis</name>
    <dbReference type="NCBI Taxonomy" id="376427"/>
    <lineage>
        <taxon>Bacteria</taxon>
        <taxon>Pseudomonadati</taxon>
        <taxon>Pseudomonadota</taxon>
        <taxon>Gammaproteobacteria</taxon>
        <taxon>Oceanospirillales</taxon>
        <taxon>Halomonadaceae</taxon>
        <taxon>Billgrantia</taxon>
    </lineage>
</organism>
<sequence>MTRHSLFDKLRLGPWLVAALIMAAIVGVLYPHQLGVLLWSLTKLSFGAYLGYWIDRSLFPYARPHELFSKAVHVSGTTREEAALSASRWRREASLATLRRAVIIAAALIALGLGV</sequence>
<evidence type="ECO:0000313" key="2">
    <source>
        <dbReference type="EMBL" id="SDK31293.1"/>
    </source>
</evidence>
<keyword evidence="1" id="KW-1133">Transmembrane helix</keyword>
<dbReference type="OrthoDB" id="8688566at2"/>
<protein>
    <submittedName>
        <fullName evidence="2">Putative 2/3 transmembrane domain holin</fullName>
    </submittedName>
</protein>
<dbReference type="EMBL" id="FNES01000014">
    <property type="protein sequence ID" value="SDK31293.1"/>
    <property type="molecule type" value="Genomic_DNA"/>
</dbReference>
<dbReference type="Pfam" id="PF13272">
    <property type="entry name" value="Holin_2-3"/>
    <property type="match status" value="1"/>
</dbReference>
<keyword evidence="3" id="KW-1185">Reference proteome</keyword>
<dbReference type="STRING" id="376427.SAMN04487954_114103"/>
<reference evidence="2 3" key="1">
    <citation type="submission" date="2016-10" db="EMBL/GenBank/DDBJ databases">
        <authorList>
            <person name="de Groot N.N."/>
        </authorList>
    </citation>
    <scope>NUCLEOTIDE SEQUENCE [LARGE SCALE GENOMIC DNA]</scope>
    <source>
        <strain evidence="2 3">CGMCC 1.6133</strain>
    </source>
</reference>
<name>A0A1G9AVP8_9GAMM</name>
<dbReference type="RefSeq" id="WP_089687954.1">
    <property type="nucleotide sequence ID" value="NZ_FNES01000014.1"/>
</dbReference>
<dbReference type="Proteomes" id="UP000198525">
    <property type="component" value="Unassembled WGS sequence"/>
</dbReference>
<dbReference type="SUPFAM" id="SSF82866">
    <property type="entry name" value="Multidrug efflux transporter AcrB transmembrane domain"/>
    <property type="match status" value="1"/>
</dbReference>
<feature type="transmembrane region" description="Helical" evidence="1">
    <location>
        <begin position="36"/>
        <end position="54"/>
    </location>
</feature>
<keyword evidence="1" id="KW-0472">Membrane</keyword>
<proteinExistence type="predicted"/>
<keyword evidence="1 2" id="KW-0812">Transmembrane</keyword>
<dbReference type="AlphaFoldDB" id="A0A1G9AVP8"/>
<feature type="transmembrane region" description="Helical" evidence="1">
    <location>
        <begin position="12"/>
        <end position="30"/>
    </location>
</feature>
<dbReference type="InterPro" id="IPR025140">
    <property type="entry name" value="Holin_2-3"/>
</dbReference>
<evidence type="ECO:0000256" key="1">
    <source>
        <dbReference type="SAM" id="Phobius"/>
    </source>
</evidence>
<evidence type="ECO:0000313" key="3">
    <source>
        <dbReference type="Proteomes" id="UP000198525"/>
    </source>
</evidence>